<dbReference type="PANTHER" id="PTHR40465:SF1">
    <property type="entry name" value="DUF6534 DOMAIN-CONTAINING PROTEIN"/>
    <property type="match status" value="1"/>
</dbReference>
<feature type="region of interest" description="Disordered" evidence="1">
    <location>
        <begin position="254"/>
        <end position="288"/>
    </location>
</feature>
<dbReference type="OrthoDB" id="2561964at2759"/>
<feature type="region of interest" description="Disordered" evidence="1">
    <location>
        <begin position="300"/>
        <end position="327"/>
    </location>
</feature>
<dbReference type="Pfam" id="PF20152">
    <property type="entry name" value="DUF6534"/>
    <property type="match status" value="1"/>
</dbReference>
<protein>
    <recommendedName>
        <fullName evidence="3">DUF6534 domain-containing protein</fullName>
    </recommendedName>
</protein>
<feature type="transmembrane region" description="Helical" evidence="2">
    <location>
        <begin position="131"/>
        <end position="152"/>
    </location>
</feature>
<sequence length="340" mass="37948">MSSEPLEQAAKEVMEYDRTLNLGVFIVSFGADALLCGVMIVQMINYWTWSEGDRMFNKAIVMITTTTSFALTLYIVVLMFKLFVVDFETYAPFISPTSLLLYMSILDLIPAITTQLFFTERAYKLCNRSKALIGAIGLCMLTTIVGAFGLSLSREAVRAGYSQFTCCGPVDHFVHHVKSKTGWKETDVIIGKLIKIMAETQSPPTLLIIYFFIVTFGIPKTYIDIFALLLQSKFYTYGLLASLNSRYSLRRALQNDSSSHGRQNGDPATGNANPQLHCPTFTHSPQRFVTKDPLGLGVDDDSIELKDKSPHRFTRGNPNEGHKMDYIDNASKTGLTHNAV</sequence>
<evidence type="ECO:0000313" key="4">
    <source>
        <dbReference type="EMBL" id="OCF23156.1"/>
    </source>
</evidence>
<feature type="transmembrane region" description="Helical" evidence="2">
    <location>
        <begin position="59"/>
        <end position="80"/>
    </location>
</feature>
<dbReference type="PANTHER" id="PTHR40465">
    <property type="entry name" value="CHROMOSOME 1, WHOLE GENOME SHOTGUN SEQUENCE"/>
    <property type="match status" value="1"/>
</dbReference>
<dbReference type="AlphaFoldDB" id="A0A1B9FWL1"/>
<evidence type="ECO:0000259" key="3">
    <source>
        <dbReference type="Pfam" id="PF20152"/>
    </source>
</evidence>
<proteinExistence type="predicted"/>
<gene>
    <name evidence="4" type="ORF">I302_07509</name>
</gene>
<name>A0A1B9FWL1_9TREE</name>
<dbReference type="VEuPathDB" id="FungiDB:I302_07509"/>
<dbReference type="InterPro" id="IPR045339">
    <property type="entry name" value="DUF6534"/>
</dbReference>
<keyword evidence="2" id="KW-0812">Transmembrane</keyword>
<feature type="transmembrane region" description="Helical" evidence="2">
    <location>
        <begin position="20"/>
        <end position="47"/>
    </location>
</feature>
<accession>A0A1B9FWL1</accession>
<keyword evidence="2" id="KW-1133">Transmembrane helix</keyword>
<reference evidence="4" key="2">
    <citation type="submission" date="2014-01" db="EMBL/GenBank/DDBJ databases">
        <title>Evolution of pathogenesis and genome organization in the Tremellales.</title>
        <authorList>
            <person name="Cuomo C."/>
            <person name="Litvintseva A."/>
            <person name="Heitman J."/>
            <person name="Chen Y."/>
            <person name="Sun S."/>
            <person name="Springer D."/>
            <person name="Dromer F."/>
            <person name="Young S."/>
            <person name="Zeng Q."/>
            <person name="Chapman S."/>
            <person name="Gujja S."/>
            <person name="Saif S."/>
            <person name="Birren B."/>
        </authorList>
    </citation>
    <scope>NUCLEOTIDE SEQUENCE</scope>
    <source>
        <strain evidence="4">CBS 10118</strain>
    </source>
</reference>
<evidence type="ECO:0000256" key="1">
    <source>
        <dbReference type="SAM" id="MobiDB-lite"/>
    </source>
</evidence>
<dbReference type="STRING" id="1296100.A0A1B9FWL1"/>
<reference evidence="4" key="1">
    <citation type="submission" date="2013-07" db="EMBL/GenBank/DDBJ databases">
        <title>The Genome Sequence of Cryptococcus bestiolae CBS10118.</title>
        <authorList>
            <consortium name="The Broad Institute Genome Sequencing Platform"/>
            <person name="Cuomo C."/>
            <person name="Litvintseva A."/>
            <person name="Chen Y."/>
            <person name="Heitman J."/>
            <person name="Sun S."/>
            <person name="Springer D."/>
            <person name="Dromer F."/>
            <person name="Young S.K."/>
            <person name="Zeng Q."/>
            <person name="Gargeya S."/>
            <person name="Fitzgerald M."/>
            <person name="Abouelleil A."/>
            <person name="Alvarado L."/>
            <person name="Berlin A.M."/>
            <person name="Chapman S.B."/>
            <person name="Dewar J."/>
            <person name="Goldberg J."/>
            <person name="Griggs A."/>
            <person name="Gujja S."/>
            <person name="Hansen M."/>
            <person name="Howarth C."/>
            <person name="Imamovic A."/>
            <person name="Larimer J."/>
            <person name="McCowan C."/>
            <person name="Murphy C."/>
            <person name="Pearson M."/>
            <person name="Priest M."/>
            <person name="Roberts A."/>
            <person name="Saif S."/>
            <person name="Shea T."/>
            <person name="Sykes S."/>
            <person name="Wortman J."/>
            <person name="Nusbaum C."/>
            <person name="Birren B."/>
        </authorList>
    </citation>
    <scope>NUCLEOTIDE SEQUENCE [LARGE SCALE GENOMIC DNA]</scope>
    <source>
        <strain evidence="4">CBS 10118</strain>
    </source>
</reference>
<feature type="transmembrane region" description="Helical" evidence="2">
    <location>
        <begin position="100"/>
        <end position="119"/>
    </location>
</feature>
<evidence type="ECO:0000256" key="2">
    <source>
        <dbReference type="SAM" id="Phobius"/>
    </source>
</evidence>
<dbReference type="EMBL" id="KI894024">
    <property type="protein sequence ID" value="OCF23156.1"/>
    <property type="molecule type" value="Genomic_DNA"/>
</dbReference>
<feature type="transmembrane region" description="Helical" evidence="2">
    <location>
        <begin position="207"/>
        <end position="230"/>
    </location>
</feature>
<keyword evidence="2" id="KW-0472">Membrane</keyword>
<feature type="domain" description="DUF6534" evidence="3">
    <location>
        <begin position="182"/>
        <end position="247"/>
    </location>
</feature>
<organism evidence="4">
    <name type="scientific">Kwoniella bestiolae CBS 10118</name>
    <dbReference type="NCBI Taxonomy" id="1296100"/>
    <lineage>
        <taxon>Eukaryota</taxon>
        <taxon>Fungi</taxon>
        <taxon>Dikarya</taxon>
        <taxon>Basidiomycota</taxon>
        <taxon>Agaricomycotina</taxon>
        <taxon>Tremellomycetes</taxon>
        <taxon>Tremellales</taxon>
        <taxon>Cryptococcaceae</taxon>
        <taxon>Kwoniella</taxon>
    </lineage>
</organism>